<protein>
    <recommendedName>
        <fullName evidence="3">HNH endonuclease</fullName>
    </recommendedName>
</protein>
<evidence type="ECO:0008006" key="3">
    <source>
        <dbReference type="Google" id="ProtNLM"/>
    </source>
</evidence>
<name>A0A1H1HDA1_9ACTN</name>
<evidence type="ECO:0000313" key="2">
    <source>
        <dbReference type="Proteomes" id="UP000217103"/>
    </source>
</evidence>
<organism evidence="1 2">
    <name type="scientific">Thermostaphylospora chromogena</name>
    <dbReference type="NCBI Taxonomy" id="35622"/>
    <lineage>
        <taxon>Bacteria</taxon>
        <taxon>Bacillati</taxon>
        <taxon>Actinomycetota</taxon>
        <taxon>Actinomycetes</taxon>
        <taxon>Streptosporangiales</taxon>
        <taxon>Thermomonosporaceae</taxon>
        <taxon>Thermostaphylospora</taxon>
    </lineage>
</organism>
<dbReference type="AlphaFoldDB" id="A0A1H1HDA1"/>
<dbReference type="Gene3D" id="1.10.30.50">
    <property type="match status" value="1"/>
</dbReference>
<evidence type="ECO:0000313" key="1">
    <source>
        <dbReference type="EMBL" id="SDR23442.1"/>
    </source>
</evidence>
<sequence>MDAVWNLVLLCKPCNDAKRDRALREAWMPWLEQRNNDRIKSRHPLCNVFMTQTSDTAAIRHATLKCAYQRMIELLPAV</sequence>
<proteinExistence type="predicted"/>
<reference evidence="1 2" key="1">
    <citation type="submission" date="2016-10" db="EMBL/GenBank/DDBJ databases">
        <authorList>
            <person name="de Groot N.N."/>
        </authorList>
    </citation>
    <scope>NUCLEOTIDE SEQUENCE [LARGE SCALE GENOMIC DNA]</scope>
    <source>
        <strain evidence="1 2">DSM 43794</strain>
    </source>
</reference>
<keyword evidence="2" id="KW-1185">Reference proteome</keyword>
<accession>A0A1H1HDA1</accession>
<gene>
    <name evidence="1" type="ORF">SAMN04489764_4312</name>
</gene>
<dbReference type="Proteomes" id="UP000217103">
    <property type="component" value="Unassembled WGS sequence"/>
</dbReference>
<dbReference type="EMBL" id="FNKK01000002">
    <property type="protein sequence ID" value="SDR23442.1"/>
    <property type="molecule type" value="Genomic_DNA"/>
</dbReference>